<feature type="compositionally biased region" description="Basic and acidic residues" evidence="3">
    <location>
        <begin position="189"/>
        <end position="211"/>
    </location>
</feature>
<name>A0A6J2WAY2_CHACN</name>
<keyword evidence="5" id="KW-1185">Reference proteome</keyword>
<feature type="region of interest" description="Disordered" evidence="3">
    <location>
        <begin position="189"/>
        <end position="228"/>
    </location>
</feature>
<dbReference type="OrthoDB" id="331765at2759"/>
<protein>
    <submittedName>
        <fullName evidence="6">Coiled-coil domain-containing protein 173</fullName>
    </submittedName>
</protein>
<evidence type="ECO:0000256" key="3">
    <source>
        <dbReference type="SAM" id="MobiDB-lite"/>
    </source>
</evidence>
<dbReference type="AlphaFoldDB" id="A0A6J2WAY2"/>
<gene>
    <name evidence="6" type="primary">cfap210</name>
</gene>
<proteinExistence type="predicted"/>
<keyword evidence="1 2" id="KW-0175">Coiled coil</keyword>
<feature type="region of interest" description="Disordered" evidence="3">
    <location>
        <begin position="1"/>
        <end position="21"/>
    </location>
</feature>
<dbReference type="RefSeq" id="XP_030642515.1">
    <property type="nucleotide sequence ID" value="XM_030786655.1"/>
</dbReference>
<dbReference type="InterPro" id="IPR039986">
    <property type="entry name" value="CFAP210"/>
</dbReference>
<dbReference type="PANTHER" id="PTHR28663:SF1">
    <property type="entry name" value="CILIA- AND FLAGELLA- ASSOCIATED PROTEIN 210"/>
    <property type="match status" value="1"/>
</dbReference>
<feature type="coiled-coil region" evidence="2">
    <location>
        <begin position="90"/>
        <end position="137"/>
    </location>
</feature>
<dbReference type="Proteomes" id="UP000504632">
    <property type="component" value="Chromosome 10"/>
</dbReference>
<accession>A0A6J2WAY2</accession>
<dbReference type="InterPro" id="IPR043597">
    <property type="entry name" value="TPH_dom"/>
</dbReference>
<dbReference type="Pfam" id="PF13868">
    <property type="entry name" value="TPH"/>
    <property type="match status" value="1"/>
</dbReference>
<dbReference type="GO" id="GO:0005879">
    <property type="term" value="C:axonemal microtubule"/>
    <property type="evidence" value="ECO:0007669"/>
    <property type="project" value="TreeGrafter"/>
</dbReference>
<evidence type="ECO:0000313" key="5">
    <source>
        <dbReference type="Proteomes" id="UP000504632"/>
    </source>
</evidence>
<evidence type="ECO:0000256" key="2">
    <source>
        <dbReference type="SAM" id="Coils"/>
    </source>
</evidence>
<organism evidence="5 6">
    <name type="scientific">Chanos chanos</name>
    <name type="common">Milkfish</name>
    <name type="synonym">Mugil chanos</name>
    <dbReference type="NCBI Taxonomy" id="29144"/>
    <lineage>
        <taxon>Eukaryota</taxon>
        <taxon>Metazoa</taxon>
        <taxon>Chordata</taxon>
        <taxon>Craniata</taxon>
        <taxon>Vertebrata</taxon>
        <taxon>Euteleostomi</taxon>
        <taxon>Actinopterygii</taxon>
        <taxon>Neopterygii</taxon>
        <taxon>Teleostei</taxon>
        <taxon>Ostariophysi</taxon>
        <taxon>Gonorynchiformes</taxon>
        <taxon>Chanidae</taxon>
        <taxon>Chanos</taxon>
    </lineage>
</organism>
<sequence>MSTASLSVVQYGRRKGSSKEVMKTVEESSQPIQLPDLRQVTVLPRAEWLRIQDNLKKVNQYNESLIEASKRREALHLRSKEVVKNWSNTIAGQRQRKLKAKKIREEIEEEQRKQIDIEEAEYQEQRRKKAIEKARAQLYYQTDIVKGFNSALLLTEVLKEREAQIELKQKIKKASKDVDKEIMETLAHKEEESLKQEQEKALQRRKEREALSESLKQQIKEHQLATEREKMEEAKEAEELKRLRELHLLEQSMREQRRQEEKRNMMRAHSEHLANRDIIRAIEAQKQEVEEERRRLFVQAKDKMMKLRKEKEAEIFREVQKHREAITDKLAGQQQEQASNEEELIARAVAERDARLARKQQQEDKKQAEMLKSITDHRKATDEQRKQKEQEEKQKSLEMLLSKKEADRVFLEKQQQKAQKMREMGKVLQDMYIHQMAEKQARTQRVHKEHQEFEAKNAQLVIEDMNQFQEYAKHLIDAAARAGRNTFPLRKAARMGIGGGLGPVFGGVRPSYLVQDESGVQMPSYIGGTTQSIKELNETADIQKSKKRLGFNWSSGSPAK</sequence>
<evidence type="ECO:0000313" key="6">
    <source>
        <dbReference type="RefSeq" id="XP_030642515.1"/>
    </source>
</evidence>
<dbReference type="GeneID" id="115822739"/>
<feature type="region of interest" description="Disordered" evidence="3">
    <location>
        <begin position="376"/>
        <end position="395"/>
    </location>
</feature>
<feature type="compositionally biased region" description="Basic and acidic residues" evidence="3">
    <location>
        <begin position="218"/>
        <end position="228"/>
    </location>
</feature>
<dbReference type="CTD" id="129881"/>
<feature type="domain" description="Trichohyalin-plectin-homology" evidence="4">
    <location>
        <begin position="139"/>
        <end position="485"/>
    </location>
</feature>
<dbReference type="PANTHER" id="PTHR28663">
    <property type="entry name" value="COILED-COIL DOMAIN-CONTAINING PROTEIN 173"/>
    <property type="match status" value="1"/>
</dbReference>
<reference evidence="6" key="1">
    <citation type="submission" date="2025-08" db="UniProtKB">
        <authorList>
            <consortium name="RefSeq"/>
        </authorList>
    </citation>
    <scope>IDENTIFICATION</scope>
</reference>
<dbReference type="FunCoup" id="A0A6J2WAY2">
    <property type="interactions" value="191"/>
</dbReference>
<evidence type="ECO:0000256" key="1">
    <source>
        <dbReference type="ARBA" id="ARBA00023054"/>
    </source>
</evidence>
<dbReference type="InParanoid" id="A0A6J2WAY2"/>
<evidence type="ECO:0000259" key="4">
    <source>
        <dbReference type="Pfam" id="PF13868"/>
    </source>
</evidence>